<evidence type="ECO:0000313" key="1">
    <source>
        <dbReference type="EMBL" id="MCS0637935.1"/>
    </source>
</evidence>
<dbReference type="EMBL" id="JANUGQ010000018">
    <property type="protein sequence ID" value="MCS0637935.1"/>
    <property type="molecule type" value="Genomic_DNA"/>
</dbReference>
<dbReference type="SUPFAM" id="SSF88946">
    <property type="entry name" value="Sigma2 domain of RNA polymerase sigma factors"/>
    <property type="match status" value="1"/>
</dbReference>
<keyword evidence="2" id="KW-1185">Reference proteome</keyword>
<sequence length="61" mass="6839">MGVALPEVADPRSLAPKDARELSKLFFQQLAVVEEGTHAYAYARNTLIEMNMSLVRYAAKR</sequence>
<dbReference type="InterPro" id="IPR013325">
    <property type="entry name" value="RNA_pol_sigma_r2"/>
</dbReference>
<organism evidence="1 2">
    <name type="scientific">Streptomyces pyxinae</name>
    <dbReference type="NCBI Taxonomy" id="2970734"/>
    <lineage>
        <taxon>Bacteria</taxon>
        <taxon>Bacillati</taxon>
        <taxon>Actinomycetota</taxon>
        <taxon>Actinomycetes</taxon>
        <taxon>Kitasatosporales</taxon>
        <taxon>Streptomycetaceae</taxon>
        <taxon>Streptomyces</taxon>
    </lineage>
</organism>
<evidence type="ECO:0000313" key="2">
    <source>
        <dbReference type="Proteomes" id="UP001431313"/>
    </source>
</evidence>
<feature type="non-terminal residue" evidence="1">
    <location>
        <position position="61"/>
    </location>
</feature>
<dbReference type="Proteomes" id="UP001431313">
    <property type="component" value="Unassembled WGS sequence"/>
</dbReference>
<protein>
    <submittedName>
        <fullName evidence="1">RNA polymerase sigma factor SigF</fullName>
    </submittedName>
</protein>
<proteinExistence type="predicted"/>
<accession>A0ABT2CKU7</accession>
<comment type="caution">
    <text evidence="1">The sequence shown here is derived from an EMBL/GenBank/DDBJ whole genome shotgun (WGS) entry which is preliminary data.</text>
</comment>
<name>A0ABT2CKU7_9ACTN</name>
<gene>
    <name evidence="1" type="ORF">NX801_20200</name>
</gene>
<reference evidence="1" key="1">
    <citation type="submission" date="2022-08" db="EMBL/GenBank/DDBJ databases">
        <authorList>
            <person name="Somphong A."/>
            <person name="Phongsopitanun W."/>
        </authorList>
    </citation>
    <scope>NUCLEOTIDE SEQUENCE</scope>
    <source>
        <strain evidence="1">LP05-1</strain>
    </source>
</reference>